<dbReference type="PANTHER" id="PTHR30603:SF47">
    <property type="entry name" value="RNA POLYMERASE SIGMA FACTOR SIGD, CHLOROPLASTIC"/>
    <property type="match status" value="1"/>
</dbReference>
<dbReference type="InterPro" id="IPR036388">
    <property type="entry name" value="WH-like_DNA-bd_sf"/>
</dbReference>
<proteinExistence type="predicted"/>
<dbReference type="AlphaFoldDB" id="A0A2M6WF86"/>
<dbReference type="InterPro" id="IPR000943">
    <property type="entry name" value="RNA_pol_sigma70"/>
</dbReference>
<dbReference type="GO" id="GO:0006352">
    <property type="term" value="P:DNA-templated transcription initiation"/>
    <property type="evidence" value="ECO:0007669"/>
    <property type="project" value="InterPro"/>
</dbReference>
<name>A0A2M6WF86_9BACT</name>
<dbReference type="InterPro" id="IPR013324">
    <property type="entry name" value="RNA_pol_sigma_r3/r4-like"/>
</dbReference>
<reference evidence="3" key="1">
    <citation type="submission" date="2017-09" db="EMBL/GenBank/DDBJ databases">
        <title>Depth-based differentiation of microbial function through sediment-hosted aquifers and enrichment of novel symbionts in the deep terrestrial subsurface.</title>
        <authorList>
            <person name="Probst A.J."/>
            <person name="Ladd B."/>
            <person name="Jarett J.K."/>
            <person name="Geller-Mcgrath D.E."/>
            <person name="Sieber C.M.K."/>
            <person name="Emerson J.B."/>
            <person name="Anantharaman K."/>
            <person name="Thomas B.C."/>
            <person name="Malmstrom R."/>
            <person name="Stieglmeier M."/>
            <person name="Klingl A."/>
            <person name="Woyke T."/>
            <person name="Ryan C.M."/>
            <person name="Banfield J.F."/>
        </authorList>
    </citation>
    <scope>NUCLEOTIDE SEQUENCE [LARGE SCALE GENOMIC DNA]</scope>
</reference>
<protein>
    <recommendedName>
        <fullName evidence="1">RNA polymerase sigma-70 region 4 domain-containing protein</fullName>
    </recommendedName>
</protein>
<dbReference type="Proteomes" id="UP000228809">
    <property type="component" value="Unassembled WGS sequence"/>
</dbReference>
<dbReference type="Gene3D" id="1.10.10.1250">
    <property type="entry name" value="RNA polymerase, subunit delta, N-terminal domain"/>
    <property type="match status" value="1"/>
</dbReference>
<dbReference type="EMBL" id="PFBJ01000003">
    <property type="protein sequence ID" value="PIT91429.1"/>
    <property type="molecule type" value="Genomic_DNA"/>
</dbReference>
<accession>A0A2M6WF86</accession>
<dbReference type="InterPro" id="IPR038087">
    <property type="entry name" value="RNAP_delta_N_dom_sf"/>
</dbReference>
<comment type="caution">
    <text evidence="2">The sequence shown here is derived from an EMBL/GenBank/DDBJ whole genome shotgun (WGS) entry which is preliminary data.</text>
</comment>
<evidence type="ECO:0000259" key="1">
    <source>
        <dbReference type="Pfam" id="PF04545"/>
    </source>
</evidence>
<dbReference type="PRINTS" id="PR00046">
    <property type="entry name" value="SIGMA70FCT"/>
</dbReference>
<organism evidence="2 3">
    <name type="scientific">Candidatus Kaiserbacteria bacterium CG10_big_fil_rev_8_21_14_0_10_49_17</name>
    <dbReference type="NCBI Taxonomy" id="1974609"/>
    <lineage>
        <taxon>Bacteria</taxon>
        <taxon>Candidatus Kaiseribacteriota</taxon>
    </lineage>
</organism>
<dbReference type="InterPro" id="IPR050239">
    <property type="entry name" value="Sigma-70_RNA_pol_init_factors"/>
</dbReference>
<dbReference type="Gene3D" id="1.10.10.10">
    <property type="entry name" value="Winged helix-like DNA-binding domain superfamily/Winged helix DNA-binding domain"/>
    <property type="match status" value="1"/>
</dbReference>
<dbReference type="GO" id="GO:0003700">
    <property type="term" value="F:DNA-binding transcription factor activity"/>
    <property type="evidence" value="ECO:0007669"/>
    <property type="project" value="InterPro"/>
</dbReference>
<dbReference type="InterPro" id="IPR007630">
    <property type="entry name" value="RNA_pol_sigma70_r4"/>
</dbReference>
<dbReference type="CDD" id="cd06171">
    <property type="entry name" value="Sigma70_r4"/>
    <property type="match status" value="1"/>
</dbReference>
<evidence type="ECO:0000313" key="3">
    <source>
        <dbReference type="Proteomes" id="UP000228809"/>
    </source>
</evidence>
<feature type="domain" description="RNA polymerase sigma-70 region 4" evidence="1">
    <location>
        <begin position="17"/>
        <end position="70"/>
    </location>
</feature>
<sequence length="344" mass="39059">MATVISSLKPKAVTKRLLAALPDRAREVLIARYGLGDKTDPLTLEAIGKRYGITRERVRQIENYAIATIQKSEAFENEAAAFAALAEYVDSLGGVISEESLLASVAKDESTRNHIHFLLVLGNQFTRKKEDSEFAHRWYTDEKLAEQVQNALRSVYKNLGDDDLIPESELFDTFLSELRDLNQRYRDEEILRRWLSLSKGIGQNPLGEWGLAASPNVRAKGMRDYAYLAIKRHGSPMHFTEVAKAINELFNRRAHTATCHNELIKDDRFVLVGRGLYALSEWGYSTGVVKEVIREILKNEGPLTRDEIIDRVRKERYVKDNTILVNLQDSSVFARGKDGRYTLA</sequence>
<dbReference type="PANTHER" id="PTHR30603">
    <property type="entry name" value="RNA POLYMERASE SIGMA FACTOR RPO"/>
    <property type="match status" value="1"/>
</dbReference>
<dbReference type="SUPFAM" id="SSF88659">
    <property type="entry name" value="Sigma3 and sigma4 domains of RNA polymerase sigma factors"/>
    <property type="match status" value="1"/>
</dbReference>
<gene>
    <name evidence="2" type="ORF">COU17_00355</name>
</gene>
<evidence type="ECO:0000313" key="2">
    <source>
        <dbReference type="EMBL" id="PIT91429.1"/>
    </source>
</evidence>
<dbReference type="Pfam" id="PF04545">
    <property type="entry name" value="Sigma70_r4"/>
    <property type="match status" value="1"/>
</dbReference>